<dbReference type="SUPFAM" id="SSF47413">
    <property type="entry name" value="lambda repressor-like DNA-binding domains"/>
    <property type="match status" value="1"/>
</dbReference>
<dbReference type="GO" id="GO:0003677">
    <property type="term" value="F:DNA binding"/>
    <property type="evidence" value="ECO:0007669"/>
    <property type="project" value="InterPro"/>
</dbReference>
<accession>A0A6V8NXT6</accession>
<dbReference type="Proteomes" id="UP000580051">
    <property type="component" value="Unassembled WGS sequence"/>
</dbReference>
<dbReference type="InterPro" id="IPR010982">
    <property type="entry name" value="Lambda_DNA-bd_dom_sf"/>
</dbReference>
<evidence type="ECO:0000259" key="1">
    <source>
        <dbReference type="PROSITE" id="PS50943"/>
    </source>
</evidence>
<evidence type="ECO:0000313" key="5">
    <source>
        <dbReference type="Proteomes" id="UP000543224"/>
    </source>
</evidence>
<comment type="caution">
    <text evidence="3">The sequence shown here is derived from an EMBL/GenBank/DDBJ whole genome shotgun (WGS) entry which is preliminary data.</text>
</comment>
<reference evidence="5 6" key="1">
    <citation type="journal article" date="2020" name="Front. Microbiol.">
        <title>Single-cell genomics of novel Actinobacteria with the Wood-Ljungdahl pathway discovered in a serpentinizing system.</title>
        <authorList>
            <person name="Merino N."/>
            <person name="Kawai M."/>
            <person name="Boyd E.S."/>
            <person name="Colman D.R."/>
            <person name="McGlynn S.E."/>
            <person name="Nealson K.H."/>
            <person name="Kurokawa K."/>
            <person name="Hongoh Y."/>
        </authorList>
    </citation>
    <scope>NUCLEOTIDE SEQUENCE [LARGE SCALE GENOMIC DNA]</scope>
    <source>
        <strain evidence="2 7">S06</strain>
        <strain evidence="3 5">S25</strain>
        <strain evidence="4 6">S43</strain>
    </source>
</reference>
<gene>
    <name evidence="2" type="ORF">HKBW3S06_00457</name>
    <name evidence="3" type="ORF">HKBW3S25_00529</name>
    <name evidence="4" type="ORF">HKBW3S43_00265</name>
</gene>
<name>A0A6V8NXT6_9ACTN</name>
<dbReference type="PROSITE" id="PS50943">
    <property type="entry name" value="HTH_CROC1"/>
    <property type="match status" value="1"/>
</dbReference>
<evidence type="ECO:0000313" key="3">
    <source>
        <dbReference type="EMBL" id="GFP25079.1"/>
    </source>
</evidence>
<proteinExistence type="predicted"/>
<sequence length="114" mass="13481">MKIEYTEKPFAEAFADLFHNSKYRSLREFGRKNSIDHTYLSRLKNGQAKNPSDEVMKTIAKGFGIDPWYFREYRRGKLAKIIREGGLDKQDIGKMSPQDIQIVQELLEYYQKQK</sequence>
<dbReference type="RefSeq" id="WP_176226363.1">
    <property type="nucleotide sequence ID" value="NZ_BLRV01000027.1"/>
</dbReference>
<feature type="domain" description="HTH cro/C1-type" evidence="1">
    <location>
        <begin position="25"/>
        <end position="70"/>
    </location>
</feature>
<organism evidence="3 5">
    <name type="scientific">Candidatus Hakubella thermalkaliphila</name>
    <dbReference type="NCBI Taxonomy" id="2754717"/>
    <lineage>
        <taxon>Bacteria</taxon>
        <taxon>Bacillati</taxon>
        <taxon>Actinomycetota</taxon>
        <taxon>Actinomycetota incertae sedis</taxon>
        <taxon>Candidatus Hakubellales</taxon>
        <taxon>Candidatus Hakubellaceae</taxon>
        <taxon>Candidatus Hakubella</taxon>
    </lineage>
</organism>
<dbReference type="EMBL" id="BLRX01000037">
    <property type="protein sequence ID" value="GFP25079.1"/>
    <property type="molecule type" value="Genomic_DNA"/>
</dbReference>
<dbReference type="CDD" id="cd00093">
    <property type="entry name" value="HTH_XRE"/>
    <property type="match status" value="1"/>
</dbReference>
<dbReference type="EMBL" id="BLRV01000027">
    <property type="protein sequence ID" value="GFP21231.1"/>
    <property type="molecule type" value="Genomic_DNA"/>
</dbReference>
<dbReference type="Gene3D" id="1.10.260.40">
    <property type="entry name" value="lambda repressor-like DNA-binding domains"/>
    <property type="match status" value="1"/>
</dbReference>
<evidence type="ECO:0000313" key="2">
    <source>
        <dbReference type="EMBL" id="GFP21231.1"/>
    </source>
</evidence>
<evidence type="ECO:0000313" key="7">
    <source>
        <dbReference type="Proteomes" id="UP000580051"/>
    </source>
</evidence>
<dbReference type="Proteomes" id="UP000543224">
    <property type="component" value="Unassembled WGS sequence"/>
</dbReference>
<dbReference type="Proteomes" id="UP000576480">
    <property type="component" value="Unassembled WGS sequence"/>
</dbReference>
<dbReference type="EMBL" id="BLSB01000007">
    <property type="protein sequence ID" value="GFP34472.1"/>
    <property type="molecule type" value="Genomic_DNA"/>
</dbReference>
<protein>
    <recommendedName>
        <fullName evidence="1">HTH cro/C1-type domain-containing protein</fullName>
    </recommendedName>
</protein>
<evidence type="ECO:0000313" key="4">
    <source>
        <dbReference type="EMBL" id="GFP34472.1"/>
    </source>
</evidence>
<evidence type="ECO:0000313" key="6">
    <source>
        <dbReference type="Proteomes" id="UP000576480"/>
    </source>
</evidence>
<dbReference type="AlphaFoldDB" id="A0A6V8NXT6"/>
<dbReference type="InterPro" id="IPR001387">
    <property type="entry name" value="Cro/C1-type_HTH"/>
</dbReference>